<keyword evidence="5" id="KW-1185">Reference proteome</keyword>
<dbReference type="PANTHER" id="PTHR44170">
    <property type="entry name" value="PROTEIN SIDEKICK"/>
    <property type="match status" value="1"/>
</dbReference>
<gene>
    <name evidence="4" type="primary">HaOG202629</name>
    <name evidence="4" type="ORF">B5X24_HaOG202629</name>
</gene>
<organism evidence="4 5">
    <name type="scientific">Helicoverpa armigera</name>
    <name type="common">Cotton bollworm</name>
    <name type="synonym">Heliothis armigera</name>
    <dbReference type="NCBI Taxonomy" id="29058"/>
    <lineage>
        <taxon>Eukaryota</taxon>
        <taxon>Metazoa</taxon>
        <taxon>Ecdysozoa</taxon>
        <taxon>Arthropoda</taxon>
        <taxon>Hexapoda</taxon>
        <taxon>Insecta</taxon>
        <taxon>Pterygota</taxon>
        <taxon>Neoptera</taxon>
        <taxon>Endopterygota</taxon>
        <taxon>Lepidoptera</taxon>
        <taxon>Glossata</taxon>
        <taxon>Ditrysia</taxon>
        <taxon>Noctuoidea</taxon>
        <taxon>Noctuidae</taxon>
        <taxon>Heliothinae</taxon>
        <taxon>Helicoverpa</taxon>
    </lineage>
</organism>
<protein>
    <recommendedName>
        <fullName evidence="3">Ig-like domain-containing protein</fullName>
    </recommendedName>
</protein>
<keyword evidence="2" id="KW-1015">Disulfide bond</keyword>
<dbReference type="CDD" id="cd00096">
    <property type="entry name" value="Ig"/>
    <property type="match status" value="1"/>
</dbReference>
<evidence type="ECO:0000259" key="3">
    <source>
        <dbReference type="PROSITE" id="PS50835"/>
    </source>
</evidence>
<dbReference type="OrthoDB" id="114660at2759"/>
<dbReference type="InterPro" id="IPR036179">
    <property type="entry name" value="Ig-like_dom_sf"/>
</dbReference>
<dbReference type="InterPro" id="IPR003599">
    <property type="entry name" value="Ig_sub"/>
</dbReference>
<dbReference type="SUPFAM" id="SSF48726">
    <property type="entry name" value="Immunoglobulin"/>
    <property type="match status" value="2"/>
</dbReference>
<dbReference type="InterPro" id="IPR013783">
    <property type="entry name" value="Ig-like_fold"/>
</dbReference>
<accession>A0A2W1BWU2</accession>
<reference evidence="4 5" key="1">
    <citation type="journal article" date="2017" name="BMC Biol.">
        <title>Genomic innovations, transcriptional plasticity and gene loss underlying the evolution and divergence of two highly polyphagous and invasive Helicoverpa pest species.</title>
        <authorList>
            <person name="Pearce S.L."/>
            <person name="Clarke D.F."/>
            <person name="East P.D."/>
            <person name="Elfekih S."/>
            <person name="Gordon K.H."/>
            <person name="Jermiin L.S."/>
            <person name="McGaughran A."/>
            <person name="Oakeshott J.G."/>
            <person name="Papanikolaou A."/>
            <person name="Perera O.P."/>
            <person name="Rane R.V."/>
            <person name="Richards S."/>
            <person name="Tay W.T."/>
            <person name="Walsh T.K."/>
            <person name="Anderson A."/>
            <person name="Anderson C.J."/>
            <person name="Asgari S."/>
            <person name="Board P.G."/>
            <person name="Bretschneider A."/>
            <person name="Campbell P.M."/>
            <person name="Chertemps T."/>
            <person name="Christeller J.T."/>
            <person name="Coppin C.W."/>
            <person name="Downes S.J."/>
            <person name="Duan G."/>
            <person name="Farnsworth C.A."/>
            <person name="Good R.T."/>
            <person name="Han L.B."/>
            <person name="Han Y.C."/>
            <person name="Hatje K."/>
            <person name="Horne I."/>
            <person name="Huang Y.P."/>
            <person name="Hughes D.S."/>
            <person name="Jacquin-Joly E."/>
            <person name="James W."/>
            <person name="Jhangiani S."/>
            <person name="Kollmar M."/>
            <person name="Kuwar S.S."/>
            <person name="Li S."/>
            <person name="Liu N.Y."/>
            <person name="Maibeche M.T."/>
            <person name="Miller J.R."/>
            <person name="Montagne N."/>
            <person name="Perry T."/>
            <person name="Qu J."/>
            <person name="Song S.V."/>
            <person name="Sutton G.G."/>
            <person name="Vogel H."/>
            <person name="Walenz B.P."/>
            <person name="Xu W."/>
            <person name="Zhang H.J."/>
            <person name="Zou Z."/>
            <person name="Batterham P."/>
            <person name="Edwards O.R."/>
            <person name="Feyereisen R."/>
            <person name="Gibbs R.A."/>
            <person name="Heckel D.G."/>
            <person name="McGrath A."/>
            <person name="Robin C."/>
            <person name="Scherer S.E."/>
            <person name="Worley K.C."/>
            <person name="Wu Y.D."/>
        </authorList>
    </citation>
    <scope>NUCLEOTIDE SEQUENCE [LARGE SCALE GENOMIC DNA]</scope>
    <source>
        <strain evidence="4">Harm_GR_Male_#8</strain>
        <tissue evidence="4">Whole organism</tissue>
    </source>
</reference>
<dbReference type="InterPro" id="IPR007110">
    <property type="entry name" value="Ig-like_dom"/>
</dbReference>
<feature type="domain" description="Ig-like" evidence="3">
    <location>
        <begin position="11"/>
        <end position="107"/>
    </location>
</feature>
<dbReference type="Gene3D" id="2.60.40.10">
    <property type="entry name" value="Immunoglobulins"/>
    <property type="match status" value="2"/>
</dbReference>
<dbReference type="SMART" id="SM00409">
    <property type="entry name" value="IG"/>
    <property type="match status" value="2"/>
</dbReference>
<dbReference type="GO" id="GO:0098609">
    <property type="term" value="P:cell-cell adhesion"/>
    <property type="evidence" value="ECO:0007669"/>
    <property type="project" value="TreeGrafter"/>
</dbReference>
<evidence type="ECO:0000256" key="1">
    <source>
        <dbReference type="ARBA" id="ARBA00022737"/>
    </source>
</evidence>
<dbReference type="EMBL" id="KZ149912">
    <property type="protein sequence ID" value="PZC78094.1"/>
    <property type="molecule type" value="Genomic_DNA"/>
</dbReference>
<evidence type="ECO:0000256" key="2">
    <source>
        <dbReference type="ARBA" id="ARBA00023157"/>
    </source>
</evidence>
<dbReference type="Proteomes" id="UP000249218">
    <property type="component" value="Unassembled WGS sequence"/>
</dbReference>
<dbReference type="PANTHER" id="PTHR44170:SF54">
    <property type="entry name" value="FI24025P1"/>
    <property type="match status" value="1"/>
</dbReference>
<evidence type="ECO:0000313" key="5">
    <source>
        <dbReference type="Proteomes" id="UP000249218"/>
    </source>
</evidence>
<name>A0A2W1BWU2_HELAM</name>
<keyword evidence="1" id="KW-0677">Repeat</keyword>
<dbReference type="PROSITE" id="PS50835">
    <property type="entry name" value="IG_LIKE"/>
    <property type="match status" value="2"/>
</dbReference>
<dbReference type="Pfam" id="PF13927">
    <property type="entry name" value="Ig_3"/>
    <property type="match status" value="1"/>
</dbReference>
<feature type="domain" description="Ig-like" evidence="3">
    <location>
        <begin position="114"/>
        <end position="226"/>
    </location>
</feature>
<proteinExistence type="predicted"/>
<evidence type="ECO:0000313" key="4">
    <source>
        <dbReference type="EMBL" id="PZC78094.1"/>
    </source>
</evidence>
<sequence>METCGEDPADPGVRFTTEPADAVLAPGEAALLPCSATSRRAIRLAWRHSVSATPTRDHAITDTDKYRKQLPNGSLSITEMSAALAGQYQCVATVDGVGTILSRVDLSNFHREVPELVGGARSVLGSAGGAALLSCGVRAPPRLALRLLSAAPDRKVYGAARLHNAPPLLKLNVTWLKNGQPLRMESTRMWVTPSGALELEPLRHHDAAVYACRVSLVNAPSQHKISAETELRVSAEPASAESPPRFIATPPPLTVMEGNYLYCSHEACHLQTTTCYIPANN</sequence>
<dbReference type="AlphaFoldDB" id="A0A2W1BWU2"/>